<dbReference type="GO" id="GO:0015562">
    <property type="term" value="F:efflux transmembrane transporter activity"/>
    <property type="evidence" value="ECO:0007669"/>
    <property type="project" value="InterPro"/>
</dbReference>
<accession>A0A2N0BNY3</accession>
<reference evidence="6" key="3">
    <citation type="submission" date="2023-10" db="EMBL/GenBank/DDBJ databases">
        <authorList>
            <person name="Picardeau M."/>
            <person name="Thibeaux R."/>
        </authorList>
    </citation>
    <scope>NUCLEOTIDE SEQUENCE</scope>
    <source>
        <strain evidence="6">ATI7-C-A5</strain>
    </source>
</reference>
<dbReference type="PANTHER" id="PTHR30026">
    <property type="entry name" value="OUTER MEMBRANE PROTEIN TOLC"/>
    <property type="match status" value="1"/>
</dbReference>
<dbReference type="Proteomes" id="UP000232122">
    <property type="component" value="Unassembled WGS sequence"/>
</dbReference>
<dbReference type="SUPFAM" id="SSF56954">
    <property type="entry name" value="Outer membrane efflux proteins (OEP)"/>
    <property type="match status" value="1"/>
</dbReference>
<dbReference type="EMBL" id="NPEF02000020">
    <property type="protein sequence ID" value="MDV6237186.1"/>
    <property type="molecule type" value="Genomic_DNA"/>
</dbReference>
<dbReference type="InterPro" id="IPR051906">
    <property type="entry name" value="TolC-like"/>
</dbReference>
<comment type="caution">
    <text evidence="7">The sequence shown here is derived from an EMBL/GenBank/DDBJ whole genome shotgun (WGS) entry which is preliminary data.</text>
</comment>
<keyword evidence="3" id="KW-0812">Transmembrane</keyword>
<evidence type="ECO:0000313" key="7">
    <source>
        <dbReference type="EMBL" id="PJZ92992.1"/>
    </source>
</evidence>
<evidence type="ECO:0000313" key="8">
    <source>
        <dbReference type="Proteomes" id="UP000232122"/>
    </source>
</evidence>
<dbReference type="AlphaFoldDB" id="A0A2N0BNY3"/>
<sequence length="474" mass="53667">MKSVSLLSILFSVLSFLSSEIVSETRIDFSEIWMKVRLRSAGLRAKAAEVKSVEIGKERAGKHWLPKIYADVRSYRTDDPALNFTGKLGQRSATTSDFSTESLRYQPSNFLGPDNRPYTEPNANNAELFAKDTLNHPGGHTYSRGTLGIELPLFEGGGKIAAHSLLENRLSAVKSEEQYLIHLEYSNAAAAYQTVSLAEENLSRTETLLREIKNFLSNYRLGNRSNPVGFSGFLSLKTLQNILEISKKEHETLRSTSEERLRFMTDDLPEDFKPRRTPLLRFADEFLPLPDPHNAGKTDLSEAYRLRSEEAKEAVKAERSKFLPKIAAFAESYTYDGSRDRANAYNAGLYLRMNLLDPSDLGAMDQAKADLDVARKKAEETKLREESSFRILILKERNTLENLNSIYDSMRIQEEQLRISAKLFREGTISAPQMAESFSKSAELLRMKSDAESEYLKTRAELSLYSKRGARHEN</sequence>
<evidence type="ECO:0000256" key="4">
    <source>
        <dbReference type="ARBA" id="ARBA00023136"/>
    </source>
</evidence>
<dbReference type="Gene3D" id="1.20.1600.10">
    <property type="entry name" value="Outer membrane efflux proteins (OEP)"/>
    <property type="match status" value="1"/>
</dbReference>
<evidence type="ECO:0000256" key="2">
    <source>
        <dbReference type="ARBA" id="ARBA00022452"/>
    </source>
</evidence>
<comment type="subcellular location">
    <subcellularLocation>
        <location evidence="1">Cell outer membrane</location>
    </subcellularLocation>
</comment>
<gene>
    <name evidence="6" type="ORF">CH379_016255</name>
    <name evidence="7" type="ORF">CH379_10185</name>
</gene>
<reference evidence="7" key="1">
    <citation type="submission" date="2017-07" db="EMBL/GenBank/DDBJ databases">
        <title>Leptospira spp. isolated from tropical soils.</title>
        <authorList>
            <person name="Thibeaux R."/>
            <person name="Iraola G."/>
            <person name="Ferres I."/>
            <person name="Bierque E."/>
            <person name="Girault D."/>
            <person name="Soupe-Gilbert M.-E."/>
            <person name="Picardeau M."/>
            <person name="Goarant C."/>
        </authorList>
    </citation>
    <scope>NUCLEOTIDE SEQUENCE [LARGE SCALE GENOMIC DNA]</scope>
    <source>
        <strain evidence="7">ATI7-C-A5</strain>
    </source>
</reference>
<dbReference type="GO" id="GO:0015288">
    <property type="term" value="F:porin activity"/>
    <property type="evidence" value="ECO:0007669"/>
    <property type="project" value="TreeGrafter"/>
</dbReference>
<keyword evidence="2" id="KW-1134">Transmembrane beta strand</keyword>
<dbReference type="EMBL" id="NPEF01000090">
    <property type="protein sequence ID" value="PJZ92992.1"/>
    <property type="molecule type" value="Genomic_DNA"/>
</dbReference>
<evidence type="ECO:0000256" key="5">
    <source>
        <dbReference type="ARBA" id="ARBA00023237"/>
    </source>
</evidence>
<accession>A0A2N0B8W7</accession>
<keyword evidence="4" id="KW-0472">Membrane</keyword>
<evidence type="ECO:0000256" key="3">
    <source>
        <dbReference type="ARBA" id="ARBA00022692"/>
    </source>
</evidence>
<protein>
    <submittedName>
        <fullName evidence="6">TolC family protein</fullName>
    </submittedName>
</protein>
<organism evidence="7">
    <name type="scientific">Leptospira ellisii</name>
    <dbReference type="NCBI Taxonomy" id="2023197"/>
    <lineage>
        <taxon>Bacteria</taxon>
        <taxon>Pseudomonadati</taxon>
        <taxon>Spirochaetota</taxon>
        <taxon>Spirochaetia</taxon>
        <taxon>Leptospirales</taxon>
        <taxon>Leptospiraceae</taxon>
        <taxon>Leptospira</taxon>
    </lineage>
</organism>
<dbReference type="PANTHER" id="PTHR30026:SF20">
    <property type="entry name" value="OUTER MEMBRANE PROTEIN TOLC"/>
    <property type="match status" value="1"/>
</dbReference>
<dbReference type="RefSeq" id="WP_100745947.1">
    <property type="nucleotide sequence ID" value="NZ_NPEF02000020.1"/>
</dbReference>
<name>A0A2N0BNY3_9LEPT</name>
<evidence type="ECO:0000313" key="6">
    <source>
        <dbReference type="EMBL" id="MDV6237186.1"/>
    </source>
</evidence>
<dbReference type="GO" id="GO:0009279">
    <property type="term" value="C:cell outer membrane"/>
    <property type="evidence" value="ECO:0007669"/>
    <property type="project" value="UniProtKB-SubCell"/>
</dbReference>
<keyword evidence="5" id="KW-0998">Cell outer membrane</keyword>
<dbReference type="OrthoDB" id="344643at2"/>
<dbReference type="GO" id="GO:1990281">
    <property type="term" value="C:efflux pump complex"/>
    <property type="evidence" value="ECO:0007669"/>
    <property type="project" value="TreeGrafter"/>
</dbReference>
<evidence type="ECO:0000256" key="1">
    <source>
        <dbReference type="ARBA" id="ARBA00004442"/>
    </source>
</evidence>
<keyword evidence="8" id="KW-1185">Reference proteome</keyword>
<reference evidence="6 8" key="2">
    <citation type="journal article" date="2018" name="Microb. Genom.">
        <title>Deciphering the unexplored Leptospira diversity from soils uncovers genomic evolution to virulence.</title>
        <authorList>
            <person name="Thibeaux R."/>
            <person name="Iraola G."/>
            <person name="Ferres I."/>
            <person name="Bierque E."/>
            <person name="Girault D."/>
            <person name="Soupe-Gilbert M.E."/>
            <person name="Picardeau M."/>
            <person name="Goarant C."/>
        </authorList>
    </citation>
    <scope>NUCLEOTIDE SEQUENCE [LARGE SCALE GENOMIC DNA]</scope>
    <source>
        <strain evidence="6 8">ATI7-C-A5</strain>
    </source>
</reference>
<proteinExistence type="predicted"/>